<dbReference type="RefSeq" id="WP_175113980.1">
    <property type="nucleotide sequence ID" value="NZ_CADIKF010000047.1"/>
</dbReference>
<sequence>MCIQAIAKAMCGDFGGALHAEANAWGVGGSGAHAGGCAPRSGNGSFHASAACGESRGAHACASGSASHHGNRGGAFEQTTTRTSRGVDGSITQSTTTTRAHSGGENRYGDGRCFGHHAGHEHSIGRGDARGYSDHQSVSMHWSSDASGGGIGRSNGFAGGGSFAAASMSIAPAGPLAGLMNMFGGLLGSTGGQVA</sequence>
<gene>
    <name evidence="2" type="ORF">LMG29739_04858</name>
</gene>
<name>A0A6J5ENH7_9BURK</name>
<proteinExistence type="predicted"/>
<evidence type="ECO:0000313" key="2">
    <source>
        <dbReference type="EMBL" id="CAB3766555.1"/>
    </source>
</evidence>
<dbReference type="EMBL" id="CADIKF010000047">
    <property type="protein sequence ID" value="CAB3766555.1"/>
    <property type="molecule type" value="Genomic_DNA"/>
</dbReference>
<feature type="compositionally biased region" description="Polar residues" evidence="1">
    <location>
        <begin position="77"/>
        <end position="100"/>
    </location>
</feature>
<organism evidence="2 3">
    <name type="scientific">Paraburkholderia solisilvae</name>
    <dbReference type="NCBI Taxonomy" id="624376"/>
    <lineage>
        <taxon>Bacteria</taxon>
        <taxon>Pseudomonadati</taxon>
        <taxon>Pseudomonadota</taxon>
        <taxon>Betaproteobacteria</taxon>
        <taxon>Burkholderiales</taxon>
        <taxon>Burkholderiaceae</taxon>
        <taxon>Paraburkholderia</taxon>
    </lineage>
</organism>
<evidence type="ECO:0000313" key="3">
    <source>
        <dbReference type="Proteomes" id="UP000494329"/>
    </source>
</evidence>
<keyword evidence="3" id="KW-1185">Reference proteome</keyword>
<reference evidence="2 3" key="1">
    <citation type="submission" date="2020-04" db="EMBL/GenBank/DDBJ databases">
        <authorList>
            <person name="De Canck E."/>
        </authorList>
    </citation>
    <scope>NUCLEOTIDE SEQUENCE [LARGE SCALE GENOMIC DNA]</scope>
    <source>
        <strain evidence="2 3">LMG 29739</strain>
    </source>
</reference>
<dbReference type="Proteomes" id="UP000494329">
    <property type="component" value="Unassembled WGS sequence"/>
</dbReference>
<dbReference type="AlphaFoldDB" id="A0A6J5ENH7"/>
<accession>A0A6J5ENH7</accession>
<protein>
    <submittedName>
        <fullName evidence="2">Uncharacterized protein</fullName>
    </submittedName>
</protein>
<evidence type="ECO:0000256" key="1">
    <source>
        <dbReference type="SAM" id="MobiDB-lite"/>
    </source>
</evidence>
<feature type="region of interest" description="Disordered" evidence="1">
    <location>
        <begin position="63"/>
        <end position="106"/>
    </location>
</feature>